<dbReference type="EMBL" id="BMOU01000001">
    <property type="protein sequence ID" value="GGN84773.1"/>
    <property type="molecule type" value="Genomic_DNA"/>
</dbReference>
<comment type="caution">
    <text evidence="1">The sequence shown here is derived from an EMBL/GenBank/DDBJ whole genome shotgun (WGS) entry which is preliminary data.</text>
</comment>
<organism evidence="1 2">
    <name type="scientific">Haloarcula pellucida</name>
    <dbReference type="NCBI Taxonomy" id="1427151"/>
    <lineage>
        <taxon>Archaea</taxon>
        <taxon>Methanobacteriati</taxon>
        <taxon>Methanobacteriota</taxon>
        <taxon>Stenosarchaea group</taxon>
        <taxon>Halobacteria</taxon>
        <taxon>Halobacteriales</taxon>
        <taxon>Haloarculaceae</taxon>
        <taxon>Haloarcula</taxon>
    </lineage>
</organism>
<keyword evidence="2" id="KW-1185">Reference proteome</keyword>
<dbReference type="RefSeq" id="WP_188993485.1">
    <property type="nucleotide sequence ID" value="NZ_BMOU01000001.1"/>
</dbReference>
<gene>
    <name evidence="1" type="ORF">GCM10009030_00650</name>
</gene>
<protein>
    <submittedName>
        <fullName evidence="1">Uncharacterized protein</fullName>
    </submittedName>
</protein>
<proteinExistence type="predicted"/>
<sequence length="67" mass="7038">MTDDSDANVIDRDALRAGRVECPLCGRQLVDPMAHAVVYGAVDAVTAENADAVECPVCDGVTFVVDD</sequence>
<evidence type="ECO:0000313" key="2">
    <source>
        <dbReference type="Proteomes" id="UP000605784"/>
    </source>
</evidence>
<reference evidence="1" key="1">
    <citation type="journal article" date="2014" name="Int. J. Syst. Evol. Microbiol.">
        <title>Complete genome sequence of Corynebacterium casei LMG S-19264T (=DSM 44701T), isolated from a smear-ripened cheese.</title>
        <authorList>
            <consortium name="US DOE Joint Genome Institute (JGI-PGF)"/>
            <person name="Walter F."/>
            <person name="Albersmeier A."/>
            <person name="Kalinowski J."/>
            <person name="Ruckert C."/>
        </authorList>
    </citation>
    <scope>NUCLEOTIDE SEQUENCE</scope>
    <source>
        <strain evidence="1">JCM 17820</strain>
    </source>
</reference>
<accession>A0A830GFD6</accession>
<evidence type="ECO:0000313" key="1">
    <source>
        <dbReference type="EMBL" id="GGN84773.1"/>
    </source>
</evidence>
<dbReference type="Proteomes" id="UP000605784">
    <property type="component" value="Unassembled WGS sequence"/>
</dbReference>
<name>A0A830GFD6_9EURY</name>
<reference evidence="1" key="2">
    <citation type="submission" date="2020-09" db="EMBL/GenBank/DDBJ databases">
        <authorList>
            <person name="Sun Q."/>
            <person name="Ohkuma M."/>
        </authorList>
    </citation>
    <scope>NUCLEOTIDE SEQUENCE</scope>
    <source>
        <strain evidence="1">JCM 17820</strain>
    </source>
</reference>
<dbReference type="AlphaFoldDB" id="A0A830GFD6"/>